<keyword evidence="3" id="KW-0472">Membrane</keyword>
<dbReference type="PRINTS" id="PR00722">
    <property type="entry name" value="CHYMOTRYPSIN"/>
</dbReference>
<dbReference type="Proteomes" id="UP000308760">
    <property type="component" value="Unassembled WGS sequence"/>
</dbReference>
<keyword evidence="3" id="KW-0812">Transmembrane</keyword>
<gene>
    <name evidence="5" type="ORF">FAB82_10450</name>
</gene>
<name>A0A4S8QLC1_9ACTN</name>
<dbReference type="InterPro" id="IPR018114">
    <property type="entry name" value="TRYPSIN_HIS"/>
</dbReference>
<organism evidence="5 6">
    <name type="scientific">Glycomyces buryatensis</name>
    <dbReference type="NCBI Taxonomy" id="2570927"/>
    <lineage>
        <taxon>Bacteria</taxon>
        <taxon>Bacillati</taxon>
        <taxon>Actinomycetota</taxon>
        <taxon>Actinomycetes</taxon>
        <taxon>Glycomycetales</taxon>
        <taxon>Glycomycetaceae</taxon>
        <taxon>Glycomyces</taxon>
    </lineage>
</organism>
<keyword evidence="2 5" id="KW-0645">Protease</keyword>
<dbReference type="InterPro" id="IPR001314">
    <property type="entry name" value="Peptidase_S1A"/>
</dbReference>
<dbReference type="EMBL" id="STGY01000042">
    <property type="protein sequence ID" value="THV41524.1"/>
    <property type="molecule type" value="Genomic_DNA"/>
</dbReference>
<reference evidence="5 6" key="2">
    <citation type="submission" date="2019-05" db="EMBL/GenBank/DDBJ databases">
        <title>Glycomyces buryatensis sp. nov.</title>
        <authorList>
            <person name="Nikitina E."/>
        </authorList>
    </citation>
    <scope>NUCLEOTIDE SEQUENCE [LARGE SCALE GENOMIC DNA]</scope>
    <source>
        <strain evidence="5 6">18</strain>
    </source>
</reference>
<evidence type="ECO:0000313" key="5">
    <source>
        <dbReference type="EMBL" id="THV41524.1"/>
    </source>
</evidence>
<evidence type="ECO:0000313" key="6">
    <source>
        <dbReference type="Proteomes" id="UP000308760"/>
    </source>
</evidence>
<dbReference type="InterPro" id="IPR033116">
    <property type="entry name" value="TRYPSIN_SER"/>
</dbReference>
<dbReference type="PANTHER" id="PTHR24252:SF7">
    <property type="entry name" value="HYALIN"/>
    <property type="match status" value="1"/>
</dbReference>
<proteinExistence type="predicted"/>
<dbReference type="SMART" id="SM00020">
    <property type="entry name" value="Tryp_SPc"/>
    <property type="match status" value="1"/>
</dbReference>
<feature type="transmembrane region" description="Helical" evidence="3">
    <location>
        <begin position="26"/>
        <end position="45"/>
    </location>
</feature>
<dbReference type="InterPro" id="IPR043504">
    <property type="entry name" value="Peptidase_S1_PA_chymotrypsin"/>
</dbReference>
<keyword evidence="1" id="KW-1015">Disulfide bond</keyword>
<evidence type="ECO:0000256" key="2">
    <source>
        <dbReference type="RuleBase" id="RU363034"/>
    </source>
</evidence>
<evidence type="ECO:0000259" key="4">
    <source>
        <dbReference type="PROSITE" id="PS50240"/>
    </source>
</evidence>
<sequence>MAGKTSQTIESTLLGRTVRVHNRKKNLIRFGAVAAAGLGAAALAFTSTGAFADNASTDGDVAVQSDAGAMIVGGSPAAEGQFPWQVALADASDPSYNYCGGSLIAEDVVLTAAHCTEGSAAADVVIRHGSVDITSTETYEVADVMVADGFDGSTMVNDWSLITLAEPIPGAEPIALNTEDTEDFSTLQVSGWGTTSSGGAASDELLFVDVPYITDADCGGAYGAEFDADTMLCAGDLESGGVDSCQGDSGGPLMDTTGEPVLVGIVSWGYGCADAGNPGVYSNVAFLYDDINAALAAL</sequence>
<dbReference type="CDD" id="cd00190">
    <property type="entry name" value="Tryp_SPc"/>
    <property type="match status" value="1"/>
</dbReference>
<dbReference type="AlphaFoldDB" id="A0A4S8QLC1"/>
<dbReference type="PROSITE" id="PS00135">
    <property type="entry name" value="TRYPSIN_SER"/>
    <property type="match status" value="1"/>
</dbReference>
<keyword evidence="2" id="KW-0720">Serine protease</keyword>
<dbReference type="OrthoDB" id="1496095at2"/>
<reference evidence="6" key="1">
    <citation type="submission" date="2019-04" db="EMBL/GenBank/DDBJ databases">
        <title>Nocardioides xinjiangensis sp. nov.</title>
        <authorList>
            <person name="Liu S."/>
        </authorList>
    </citation>
    <scope>NUCLEOTIDE SEQUENCE [LARGE SCALE GENOMIC DNA]</scope>
    <source>
        <strain evidence="6">18</strain>
    </source>
</reference>
<dbReference type="PANTHER" id="PTHR24252">
    <property type="entry name" value="ACROSIN-RELATED"/>
    <property type="match status" value="1"/>
</dbReference>
<dbReference type="PROSITE" id="PS50240">
    <property type="entry name" value="TRYPSIN_DOM"/>
    <property type="match status" value="1"/>
</dbReference>
<dbReference type="Gene3D" id="2.40.10.10">
    <property type="entry name" value="Trypsin-like serine proteases"/>
    <property type="match status" value="1"/>
</dbReference>
<accession>A0A4S8QLC1</accession>
<dbReference type="Pfam" id="PF00089">
    <property type="entry name" value="Trypsin"/>
    <property type="match status" value="1"/>
</dbReference>
<evidence type="ECO:0000256" key="1">
    <source>
        <dbReference type="ARBA" id="ARBA00023157"/>
    </source>
</evidence>
<keyword evidence="2" id="KW-0378">Hydrolase</keyword>
<dbReference type="PROSITE" id="PS00134">
    <property type="entry name" value="TRYPSIN_HIS"/>
    <property type="match status" value="1"/>
</dbReference>
<dbReference type="FunFam" id="2.40.10.10:FF:000068">
    <property type="entry name" value="transmembrane protease serine 2"/>
    <property type="match status" value="1"/>
</dbReference>
<evidence type="ECO:0000256" key="3">
    <source>
        <dbReference type="SAM" id="Phobius"/>
    </source>
</evidence>
<dbReference type="InterPro" id="IPR001254">
    <property type="entry name" value="Trypsin_dom"/>
</dbReference>
<dbReference type="InterPro" id="IPR009003">
    <property type="entry name" value="Peptidase_S1_PA"/>
</dbReference>
<comment type="caution">
    <text evidence="5">The sequence shown here is derived from an EMBL/GenBank/DDBJ whole genome shotgun (WGS) entry which is preliminary data.</text>
</comment>
<dbReference type="SUPFAM" id="SSF50494">
    <property type="entry name" value="Trypsin-like serine proteases"/>
    <property type="match status" value="1"/>
</dbReference>
<keyword evidence="6" id="KW-1185">Reference proteome</keyword>
<protein>
    <submittedName>
        <fullName evidence="5">Serine protease</fullName>
    </submittedName>
</protein>
<dbReference type="GO" id="GO:0006508">
    <property type="term" value="P:proteolysis"/>
    <property type="evidence" value="ECO:0007669"/>
    <property type="project" value="UniProtKB-KW"/>
</dbReference>
<feature type="domain" description="Peptidase S1" evidence="4">
    <location>
        <begin position="71"/>
        <end position="296"/>
    </location>
</feature>
<keyword evidence="3" id="KW-1133">Transmembrane helix</keyword>
<dbReference type="FunFam" id="2.40.10.10:FF:000002">
    <property type="entry name" value="Transmembrane protease serine"/>
    <property type="match status" value="1"/>
</dbReference>
<dbReference type="GO" id="GO:0004252">
    <property type="term" value="F:serine-type endopeptidase activity"/>
    <property type="evidence" value="ECO:0007669"/>
    <property type="project" value="InterPro"/>
</dbReference>